<gene>
    <name evidence="1" type="ORF">J3495_18700</name>
</gene>
<evidence type="ECO:0000313" key="2">
    <source>
        <dbReference type="Proteomes" id="UP000675047"/>
    </source>
</evidence>
<evidence type="ECO:0000313" key="1">
    <source>
        <dbReference type="EMBL" id="MBP4140104.1"/>
    </source>
</evidence>
<dbReference type="RefSeq" id="WP_210668465.1">
    <property type="nucleotide sequence ID" value="NZ_JAGFBV010000053.1"/>
</dbReference>
<dbReference type="Proteomes" id="UP000675047">
    <property type="component" value="Unassembled WGS sequence"/>
</dbReference>
<reference evidence="1 2" key="1">
    <citation type="submission" date="2021-03" db="EMBL/GenBank/DDBJ databases">
        <title>Flavobacterium Flabelliformis Sp. Nov. And Flavobacterium Geliluteum Sp. Nov., Two Novel Multidrug Resistant Psychrophilic Species Isolated From Antarctica.</title>
        <authorList>
            <person name="Kralova S."/>
            <person name="Busse H.J."/>
            <person name="Bezdicek M."/>
            <person name="Nykrynova M."/>
            <person name="Kroupova E."/>
            <person name="Krsek D."/>
            <person name="Sedlacek I."/>
        </authorList>
    </citation>
    <scope>NUCLEOTIDE SEQUENCE [LARGE SCALE GENOMIC DNA]</scope>
    <source>
        <strain evidence="1 2">P7388</strain>
    </source>
</reference>
<keyword evidence="2" id="KW-1185">Reference proteome</keyword>
<dbReference type="AlphaFoldDB" id="A0A940XAC6"/>
<proteinExistence type="predicted"/>
<dbReference type="EMBL" id="JAGFBV010000053">
    <property type="protein sequence ID" value="MBP4140104.1"/>
    <property type="molecule type" value="Genomic_DNA"/>
</dbReference>
<protein>
    <submittedName>
        <fullName evidence="1">Uncharacterized protein</fullName>
    </submittedName>
</protein>
<comment type="caution">
    <text evidence="1">The sequence shown here is derived from an EMBL/GenBank/DDBJ whole genome shotgun (WGS) entry which is preliminary data.</text>
</comment>
<organism evidence="1 2">
    <name type="scientific">Flavobacterium geliluteum</name>
    <dbReference type="NCBI Taxonomy" id="2816120"/>
    <lineage>
        <taxon>Bacteria</taxon>
        <taxon>Pseudomonadati</taxon>
        <taxon>Bacteroidota</taxon>
        <taxon>Flavobacteriia</taxon>
        <taxon>Flavobacteriales</taxon>
        <taxon>Flavobacteriaceae</taxon>
        <taxon>Flavobacterium</taxon>
    </lineage>
</organism>
<name>A0A940XAC6_9FLAO</name>
<accession>A0A940XAC6</accession>
<sequence>MAFFLIISLYGLVLVESIWNKILLLSLPLFLIVQAVRTFKVFILFENRLLIKRPLSLKLFNNFYSLSDIKEIEFKSLKGMHKGNILIVWTKYTSSKQDESFSFNLRKDEVCFFSENLKKLGIEVKDEGFNYL</sequence>